<protein>
    <submittedName>
        <fullName evidence="13">Coiled-coil domain-containing protein</fullName>
    </submittedName>
</protein>
<evidence type="ECO:0000256" key="9">
    <source>
        <dbReference type="ARBA" id="ARBA00023136"/>
    </source>
</evidence>
<dbReference type="PANTHER" id="PTHR13462">
    <property type="entry name" value="CALCIUM UNIPORTER PROTEIN, MITOCHONDRIAL"/>
    <property type="match status" value="1"/>
</dbReference>
<feature type="transmembrane region" description="Helical" evidence="11">
    <location>
        <begin position="246"/>
        <end position="266"/>
    </location>
</feature>
<dbReference type="OMA" id="FFIVTCK"/>
<evidence type="ECO:0000256" key="2">
    <source>
        <dbReference type="ARBA" id="ARBA00005653"/>
    </source>
</evidence>
<proteinExistence type="inferred from homology"/>
<dbReference type="OrthoDB" id="278338at2759"/>
<dbReference type="GO" id="GO:1990246">
    <property type="term" value="C:uniplex complex"/>
    <property type="evidence" value="ECO:0000318"/>
    <property type="project" value="GO_Central"/>
</dbReference>
<dbReference type="PANTHER" id="PTHR13462:SF31">
    <property type="entry name" value="CALCIUM UNIPORTER PROTEIN 1, MITOCHONDRIAL"/>
    <property type="match status" value="1"/>
</dbReference>
<evidence type="ECO:0000256" key="1">
    <source>
        <dbReference type="ARBA" id="ARBA00004141"/>
    </source>
</evidence>
<dbReference type="AlphaFoldDB" id="A0A0K9NXI2"/>
<evidence type="ECO:0000256" key="4">
    <source>
        <dbReference type="ARBA" id="ARBA00022568"/>
    </source>
</evidence>
<comment type="similarity">
    <text evidence="2">Belongs to the MCU (TC 1.A.77) family.</text>
</comment>
<dbReference type="GO" id="GO:0015292">
    <property type="term" value="F:uniporter activity"/>
    <property type="evidence" value="ECO:0000318"/>
    <property type="project" value="GO_Central"/>
</dbReference>
<dbReference type="STRING" id="29655.A0A0K9NXI2"/>
<feature type="compositionally biased region" description="Low complexity" evidence="10">
    <location>
        <begin position="28"/>
        <end position="40"/>
    </location>
</feature>
<name>A0A0K9NXI2_ZOSMR</name>
<keyword evidence="8" id="KW-0406">Ion transport</keyword>
<comment type="caution">
    <text evidence="13">The sequence shown here is derived from an EMBL/GenBank/DDBJ whole genome shotgun (WGS) entry which is preliminary data.</text>
</comment>
<comment type="subcellular location">
    <subcellularLocation>
        <location evidence="1">Membrane</location>
        <topology evidence="1">Multi-pass membrane protein</topology>
    </subcellularLocation>
</comment>
<gene>
    <name evidence="13" type="ORF">ZOSMA_52G01200</name>
</gene>
<dbReference type="InterPro" id="IPR006769">
    <property type="entry name" value="MCU_C"/>
</dbReference>
<evidence type="ECO:0000256" key="5">
    <source>
        <dbReference type="ARBA" id="ARBA00022692"/>
    </source>
</evidence>
<feature type="compositionally biased region" description="Pro residues" evidence="10">
    <location>
        <begin position="17"/>
        <end position="27"/>
    </location>
</feature>
<keyword evidence="5 11" id="KW-0812">Transmembrane</keyword>
<evidence type="ECO:0000256" key="8">
    <source>
        <dbReference type="ARBA" id="ARBA00023065"/>
    </source>
</evidence>
<keyword evidence="4" id="KW-0109">Calcium transport</keyword>
<sequence length="317" mass="36263">MALRRNILQRILANPKITPPPLPPPASFGPRNNTSTSIISPTSRLPLPIGDKLIEKLRGLRMVERVPFYAAPVSTDWRNSNTGVENNKKKKNTRLSNDDEIVVRFSVNDARKILHVASLESVKATLRTLQQESIPHSDFLNICSRGSSVEDGIRIAKSLDESGAVIVLGNIVFLRPEETAKEISTLIEIIDGKEKEEMMELKKKEYAIEKKATEAVRKELWMGLGFIAVQTVGFMRLTFWELTWDVMEPICFYVTSFYFMAGYYFFMKTSKDPTFQEIFKARLHVKKRKLMEAHNLDADRFWEDFSKRRTAVKAGSE</sequence>
<dbReference type="Proteomes" id="UP000036987">
    <property type="component" value="Unassembled WGS sequence"/>
</dbReference>
<reference evidence="14" key="1">
    <citation type="journal article" date="2016" name="Nature">
        <title>The genome of the seagrass Zostera marina reveals angiosperm adaptation to the sea.</title>
        <authorList>
            <person name="Olsen J.L."/>
            <person name="Rouze P."/>
            <person name="Verhelst B."/>
            <person name="Lin Y.-C."/>
            <person name="Bayer T."/>
            <person name="Collen J."/>
            <person name="Dattolo E."/>
            <person name="De Paoli E."/>
            <person name="Dittami S."/>
            <person name="Maumus F."/>
            <person name="Michel G."/>
            <person name="Kersting A."/>
            <person name="Lauritano C."/>
            <person name="Lohaus R."/>
            <person name="Toepel M."/>
            <person name="Tonon T."/>
            <person name="Vanneste K."/>
            <person name="Amirebrahimi M."/>
            <person name="Brakel J."/>
            <person name="Bostroem C."/>
            <person name="Chovatia M."/>
            <person name="Grimwood J."/>
            <person name="Jenkins J.W."/>
            <person name="Jueterbock A."/>
            <person name="Mraz A."/>
            <person name="Stam W.T."/>
            <person name="Tice H."/>
            <person name="Bornberg-Bauer E."/>
            <person name="Green P.J."/>
            <person name="Pearson G.A."/>
            <person name="Procaccini G."/>
            <person name="Duarte C.M."/>
            <person name="Schmutz J."/>
            <person name="Reusch T.B.H."/>
            <person name="Van de Peer Y."/>
        </authorList>
    </citation>
    <scope>NUCLEOTIDE SEQUENCE [LARGE SCALE GENOMIC DNA]</scope>
    <source>
        <strain evidence="14">cv. Finnish</strain>
    </source>
</reference>
<keyword evidence="9 11" id="KW-0472">Membrane</keyword>
<keyword evidence="14" id="KW-1185">Reference proteome</keyword>
<keyword evidence="6" id="KW-0106">Calcium</keyword>
<accession>A0A0K9NXI2</accession>
<feature type="region of interest" description="Disordered" evidence="10">
    <location>
        <begin position="16"/>
        <end position="40"/>
    </location>
</feature>
<evidence type="ECO:0000256" key="11">
    <source>
        <dbReference type="SAM" id="Phobius"/>
    </source>
</evidence>
<dbReference type="GO" id="GO:0036444">
    <property type="term" value="P:calcium import into the mitochondrion"/>
    <property type="evidence" value="ECO:0000318"/>
    <property type="project" value="GO_Central"/>
</dbReference>
<dbReference type="InterPro" id="IPR039055">
    <property type="entry name" value="MCU_fam"/>
</dbReference>
<evidence type="ECO:0000256" key="10">
    <source>
        <dbReference type="SAM" id="MobiDB-lite"/>
    </source>
</evidence>
<dbReference type="Pfam" id="PF04678">
    <property type="entry name" value="MCU"/>
    <property type="match status" value="1"/>
</dbReference>
<evidence type="ECO:0000256" key="3">
    <source>
        <dbReference type="ARBA" id="ARBA00022448"/>
    </source>
</evidence>
<dbReference type="EMBL" id="LFYR01001488">
    <property type="protein sequence ID" value="KMZ61469.1"/>
    <property type="molecule type" value="Genomic_DNA"/>
</dbReference>
<feature type="transmembrane region" description="Helical" evidence="11">
    <location>
        <begin position="220"/>
        <end position="240"/>
    </location>
</feature>
<feature type="domain" description="Calcium uniporter protein C-terminal" evidence="12">
    <location>
        <begin position="150"/>
        <end position="301"/>
    </location>
</feature>
<organism evidence="13 14">
    <name type="scientific">Zostera marina</name>
    <name type="common">Eelgrass</name>
    <dbReference type="NCBI Taxonomy" id="29655"/>
    <lineage>
        <taxon>Eukaryota</taxon>
        <taxon>Viridiplantae</taxon>
        <taxon>Streptophyta</taxon>
        <taxon>Embryophyta</taxon>
        <taxon>Tracheophyta</taxon>
        <taxon>Spermatophyta</taxon>
        <taxon>Magnoliopsida</taxon>
        <taxon>Liliopsida</taxon>
        <taxon>Zosteraceae</taxon>
        <taxon>Zostera</taxon>
    </lineage>
</organism>
<keyword evidence="3" id="KW-0813">Transport</keyword>
<evidence type="ECO:0000256" key="6">
    <source>
        <dbReference type="ARBA" id="ARBA00022837"/>
    </source>
</evidence>
<dbReference type="GO" id="GO:0005262">
    <property type="term" value="F:calcium channel activity"/>
    <property type="evidence" value="ECO:0000318"/>
    <property type="project" value="GO_Central"/>
</dbReference>
<evidence type="ECO:0000256" key="7">
    <source>
        <dbReference type="ARBA" id="ARBA00022989"/>
    </source>
</evidence>
<keyword evidence="7 11" id="KW-1133">Transmembrane helix</keyword>
<dbReference type="GO" id="GO:0051560">
    <property type="term" value="P:mitochondrial calcium ion homeostasis"/>
    <property type="evidence" value="ECO:0000318"/>
    <property type="project" value="GO_Central"/>
</dbReference>
<evidence type="ECO:0000313" key="14">
    <source>
        <dbReference type="Proteomes" id="UP000036987"/>
    </source>
</evidence>
<evidence type="ECO:0000259" key="12">
    <source>
        <dbReference type="Pfam" id="PF04678"/>
    </source>
</evidence>
<evidence type="ECO:0000313" key="13">
    <source>
        <dbReference type="EMBL" id="KMZ61469.1"/>
    </source>
</evidence>